<evidence type="ECO:0000259" key="2">
    <source>
        <dbReference type="Pfam" id="PF17251"/>
    </source>
</evidence>
<dbReference type="EMBL" id="JACWMY010000003">
    <property type="protein sequence ID" value="MBD1363714.1"/>
    <property type="molecule type" value="Genomic_DNA"/>
</dbReference>
<dbReference type="InterPro" id="IPR020080">
    <property type="entry name" value="OM_adhesin/peptidase_omptin"/>
</dbReference>
<proteinExistence type="predicted"/>
<evidence type="ECO:0000313" key="3">
    <source>
        <dbReference type="EMBL" id="MBD1363714.1"/>
    </source>
</evidence>
<evidence type="ECO:0000256" key="1">
    <source>
        <dbReference type="SAM" id="SignalP"/>
    </source>
</evidence>
<dbReference type="RefSeq" id="WP_191188380.1">
    <property type="nucleotide sequence ID" value="NZ_JACWMY010000003.1"/>
</dbReference>
<dbReference type="Proteomes" id="UP000606600">
    <property type="component" value="Unassembled WGS sequence"/>
</dbReference>
<accession>A0ABR7WN20</accession>
<sequence length="296" mass="32593">MRRLFVTCLCVLLSTTLLQAQSLQKKLQLDISTGYQREDLKWSIAGNLDGQNPNIYSELQWKKVGGQSVAAALQWNFWNKLMLIGGYQRVSIKSGAVRDNDYSGDNRTNPAYDQLFDADKGFTRDLAVGLGYKLIDKETFSLTPYGGYSASKQSLHLLDRSGQYADLNSTYDTDWKGAFVKAIAGLKLSKKLTATATLAYHQADYNAKADWNLIPTFQHPVSYRHTAKGYGIAADASVAYNITKSIAVNLGGGYFTGQTGEGIDELFLASGGSDKTQLNEVDRKGYKLSVGLVLNY</sequence>
<organism evidence="3 4">
    <name type="scientific">Mucilaginibacter pankratovii</name>
    <dbReference type="NCBI Taxonomy" id="2772110"/>
    <lineage>
        <taxon>Bacteria</taxon>
        <taxon>Pseudomonadati</taxon>
        <taxon>Bacteroidota</taxon>
        <taxon>Sphingobacteriia</taxon>
        <taxon>Sphingobacteriales</taxon>
        <taxon>Sphingobacteriaceae</taxon>
        <taxon>Mucilaginibacter</taxon>
    </lineage>
</organism>
<gene>
    <name evidence="3" type="ORF">IDJ77_07820</name>
</gene>
<feature type="signal peptide" evidence="1">
    <location>
        <begin position="1"/>
        <end position="20"/>
    </location>
</feature>
<comment type="caution">
    <text evidence="3">The sequence shown here is derived from an EMBL/GenBank/DDBJ whole genome shotgun (WGS) entry which is preliminary data.</text>
</comment>
<keyword evidence="1" id="KW-0732">Signal</keyword>
<dbReference type="Pfam" id="PF17251">
    <property type="entry name" value="Pom"/>
    <property type="match status" value="1"/>
</dbReference>
<dbReference type="InterPro" id="IPR053724">
    <property type="entry name" value="OMP_A26_sf"/>
</dbReference>
<dbReference type="SUPFAM" id="SSF69917">
    <property type="entry name" value="OMPT-like"/>
    <property type="match status" value="1"/>
</dbReference>
<keyword evidence="4" id="KW-1185">Reference proteome</keyword>
<dbReference type="InterPro" id="IPR035163">
    <property type="entry name" value="Pom"/>
</dbReference>
<protein>
    <recommendedName>
        <fullName evidence="2">Protochlamydia outer membrane protein domain-containing protein</fullName>
    </recommendedName>
</protein>
<evidence type="ECO:0000313" key="4">
    <source>
        <dbReference type="Proteomes" id="UP000606600"/>
    </source>
</evidence>
<feature type="chain" id="PRO_5045518342" description="Protochlamydia outer membrane protein domain-containing protein" evidence="1">
    <location>
        <begin position="21"/>
        <end position="296"/>
    </location>
</feature>
<reference evidence="3 4" key="1">
    <citation type="submission" date="2020-09" db="EMBL/GenBank/DDBJ databases">
        <title>Novel species of Mucilaginibacter isolated from a glacier on the Tibetan Plateau.</title>
        <authorList>
            <person name="Liu Q."/>
            <person name="Xin Y.-H."/>
        </authorList>
    </citation>
    <scope>NUCLEOTIDE SEQUENCE [LARGE SCALE GENOMIC DNA]</scope>
    <source>
        <strain evidence="3 4">ZT4R22</strain>
    </source>
</reference>
<dbReference type="Gene3D" id="2.40.128.90">
    <property type="entry name" value="OMPT-like"/>
    <property type="match status" value="1"/>
</dbReference>
<name>A0ABR7WN20_9SPHI</name>
<feature type="domain" description="Protochlamydia outer membrane protein" evidence="2">
    <location>
        <begin position="31"/>
        <end position="271"/>
    </location>
</feature>